<comment type="caution">
    <text evidence="3">The sequence shown here is derived from an EMBL/GenBank/DDBJ whole genome shotgun (WGS) entry which is preliminary data.</text>
</comment>
<dbReference type="Proteomes" id="UP000763557">
    <property type="component" value="Unassembled WGS sequence"/>
</dbReference>
<feature type="transmembrane region" description="Helical" evidence="2">
    <location>
        <begin position="201"/>
        <end position="223"/>
    </location>
</feature>
<feature type="region of interest" description="Disordered" evidence="1">
    <location>
        <begin position="1"/>
        <end position="21"/>
    </location>
</feature>
<keyword evidence="2" id="KW-0472">Membrane</keyword>
<evidence type="ECO:0000256" key="2">
    <source>
        <dbReference type="SAM" id="Phobius"/>
    </source>
</evidence>
<sequence length="444" mass="46839">MGAPVSAPPTQRGDSVRRMARSARTTPGRLGIIASALVVLSVLTGFVAALALQTKQDTISGLAEHREPLSAAAQQIYRSLSDADATAASAFLSGGSEPVELRERYEVDLAQAGAALVKAASDVEGIPDAEKQVDTLGQQLPVYTGLVETARANNRFGLPIGSAYLREASTLMRTKLLPAAQELYRIDVGRLTDEQDDAASFPWLTVALTVILLGALIATQVYLTRRTNRLINVGLLVSTVAVGIGLIWGVAAGWVSAVAVGNARDEGSQQVDVLVQARIVALKCRADETLTLVARGEGGAEYEKEWQVLAPTISGKGDGDKDLLVKARDAATDSAVSGEVRSAIDNAQAWQEAHRKMRELDDGGQYDQAVAMAIGDDDTGAAKAFNRLDENLSSAIQKGREKFVESTSSAENALIGLVPGVAVLALIAAGGALVGIRQRLREYR</sequence>
<gene>
    <name evidence="3" type="ORF">GC106_59600</name>
</gene>
<feature type="transmembrane region" description="Helical" evidence="2">
    <location>
        <begin position="230"/>
        <end position="255"/>
    </location>
</feature>
<feature type="transmembrane region" description="Helical" evidence="2">
    <location>
        <begin position="413"/>
        <end position="436"/>
    </location>
</feature>
<keyword evidence="2" id="KW-1133">Transmembrane helix</keyword>
<evidence type="ECO:0000313" key="4">
    <source>
        <dbReference type="Proteomes" id="UP000763557"/>
    </source>
</evidence>
<evidence type="ECO:0000256" key="1">
    <source>
        <dbReference type="SAM" id="MobiDB-lite"/>
    </source>
</evidence>
<organism evidence="3 4">
    <name type="scientific">Kibdelosporangium persicum</name>
    <dbReference type="NCBI Taxonomy" id="2698649"/>
    <lineage>
        <taxon>Bacteria</taxon>
        <taxon>Bacillati</taxon>
        <taxon>Actinomycetota</taxon>
        <taxon>Actinomycetes</taxon>
        <taxon>Pseudonocardiales</taxon>
        <taxon>Pseudonocardiaceae</taxon>
        <taxon>Kibdelosporangium</taxon>
    </lineage>
</organism>
<proteinExistence type="predicted"/>
<dbReference type="EMBL" id="JAAATY010000021">
    <property type="protein sequence ID" value="NRN68714.1"/>
    <property type="molecule type" value="Genomic_DNA"/>
</dbReference>
<name>A0ABX2FC54_9PSEU</name>
<feature type="transmembrane region" description="Helical" evidence="2">
    <location>
        <begin position="30"/>
        <end position="52"/>
    </location>
</feature>
<evidence type="ECO:0008006" key="5">
    <source>
        <dbReference type="Google" id="ProtNLM"/>
    </source>
</evidence>
<reference evidence="3 4" key="1">
    <citation type="submission" date="2020-01" db="EMBL/GenBank/DDBJ databases">
        <title>Kibdelosporangium persica a novel Actinomycetes from a hot desert in Iran.</title>
        <authorList>
            <person name="Safaei N."/>
            <person name="Zaburannyi N."/>
            <person name="Mueller R."/>
            <person name="Wink J."/>
        </authorList>
    </citation>
    <scope>NUCLEOTIDE SEQUENCE [LARGE SCALE GENOMIC DNA]</scope>
    <source>
        <strain evidence="3 4">4NS15</strain>
    </source>
</reference>
<accession>A0ABX2FC54</accession>
<keyword evidence="2" id="KW-0812">Transmembrane</keyword>
<keyword evidence="4" id="KW-1185">Reference proteome</keyword>
<protein>
    <recommendedName>
        <fullName evidence="5">Secreted protein</fullName>
    </recommendedName>
</protein>
<evidence type="ECO:0000313" key="3">
    <source>
        <dbReference type="EMBL" id="NRN68714.1"/>
    </source>
</evidence>